<organism evidence="4 5">
    <name type="scientific">Nocardiopsis mangrovi</name>
    <dbReference type="NCBI Taxonomy" id="1179818"/>
    <lineage>
        <taxon>Bacteria</taxon>
        <taxon>Bacillati</taxon>
        <taxon>Actinomycetota</taxon>
        <taxon>Actinomycetes</taxon>
        <taxon>Streptosporangiales</taxon>
        <taxon>Nocardiopsidaceae</taxon>
        <taxon>Nocardiopsis</taxon>
    </lineage>
</organism>
<dbReference type="InterPro" id="IPR036013">
    <property type="entry name" value="Band_7/SPFH_dom_sf"/>
</dbReference>
<dbReference type="InterPro" id="IPR025640">
    <property type="entry name" value="GYF_2"/>
</dbReference>
<evidence type="ECO:0000313" key="4">
    <source>
        <dbReference type="EMBL" id="MFC4562050.1"/>
    </source>
</evidence>
<evidence type="ECO:0000259" key="2">
    <source>
        <dbReference type="Pfam" id="PF13421"/>
    </source>
</evidence>
<feature type="domain" description="GYF" evidence="3">
    <location>
        <begin position="322"/>
        <end position="370"/>
    </location>
</feature>
<evidence type="ECO:0000259" key="3">
    <source>
        <dbReference type="Pfam" id="PF14237"/>
    </source>
</evidence>
<dbReference type="Pfam" id="PF13421">
    <property type="entry name" value="Band_7_1"/>
    <property type="match status" value="1"/>
</dbReference>
<feature type="region of interest" description="Disordered" evidence="1">
    <location>
        <begin position="285"/>
        <end position="320"/>
    </location>
</feature>
<evidence type="ECO:0000313" key="5">
    <source>
        <dbReference type="Proteomes" id="UP001595923"/>
    </source>
</evidence>
<comment type="caution">
    <text evidence="4">The sequence shown here is derived from an EMBL/GenBank/DDBJ whole genome shotgun (WGS) entry which is preliminary data.</text>
</comment>
<keyword evidence="5" id="KW-1185">Reference proteome</keyword>
<accession>A0ABV9DVS9</accession>
<reference evidence="5" key="1">
    <citation type="journal article" date="2019" name="Int. J. Syst. Evol. Microbiol.">
        <title>The Global Catalogue of Microorganisms (GCM) 10K type strain sequencing project: providing services to taxonomists for standard genome sequencing and annotation.</title>
        <authorList>
            <consortium name="The Broad Institute Genomics Platform"/>
            <consortium name="The Broad Institute Genome Sequencing Center for Infectious Disease"/>
            <person name="Wu L."/>
            <person name="Ma J."/>
        </authorList>
    </citation>
    <scope>NUCLEOTIDE SEQUENCE [LARGE SCALE GENOMIC DNA]</scope>
    <source>
        <strain evidence="5">XZYJ18</strain>
    </source>
</reference>
<feature type="compositionally biased region" description="Low complexity" evidence="1">
    <location>
        <begin position="285"/>
        <end position="311"/>
    </location>
</feature>
<dbReference type="Gene3D" id="3.30.479.30">
    <property type="entry name" value="Band 7 domain"/>
    <property type="match status" value="1"/>
</dbReference>
<dbReference type="PANTHER" id="PTHR37826:SF2">
    <property type="entry name" value="ZINC-RIBBON DOMAIN-CONTAINING PROTEIN"/>
    <property type="match status" value="1"/>
</dbReference>
<dbReference type="RefSeq" id="WP_378572900.1">
    <property type="nucleotide sequence ID" value="NZ_JBHSFQ010000006.1"/>
</dbReference>
<dbReference type="CDD" id="cd03408">
    <property type="entry name" value="SPFH_like_u1"/>
    <property type="match status" value="1"/>
</dbReference>
<dbReference type="Proteomes" id="UP001595923">
    <property type="component" value="Unassembled WGS sequence"/>
</dbReference>
<evidence type="ECO:0000256" key="1">
    <source>
        <dbReference type="SAM" id="MobiDB-lite"/>
    </source>
</evidence>
<dbReference type="EMBL" id="JBHSFQ010000006">
    <property type="protein sequence ID" value="MFC4562050.1"/>
    <property type="molecule type" value="Genomic_DNA"/>
</dbReference>
<dbReference type="PANTHER" id="PTHR37826">
    <property type="entry name" value="FLOTILLIN BAND_7_5 DOMAIN PROTEIN"/>
    <property type="match status" value="1"/>
</dbReference>
<dbReference type="InterPro" id="IPR033880">
    <property type="entry name" value="SPFH_YdjI"/>
</dbReference>
<feature type="domain" description="SPFH" evidence="2">
    <location>
        <begin position="26"/>
        <end position="237"/>
    </location>
</feature>
<dbReference type="Pfam" id="PF14237">
    <property type="entry name" value="GYF_2"/>
    <property type="match status" value="1"/>
</dbReference>
<gene>
    <name evidence="4" type="ORF">ACFO4E_09300</name>
</gene>
<name>A0ABV9DVS9_9ACTN</name>
<protein>
    <submittedName>
        <fullName evidence="4">SPFH domain-containing protein</fullName>
    </submittedName>
</protein>
<sequence length="385" mass="41708">MGLFDSIRGEFIDIVEWLDDSRDTIVWRFPRHDNEIKMGAKLVVRESQVAVFVNEGNIADVFPPGTHTLVTRNMPVLSTLKGWKYGFDSPFKAEVYFVATRQFTDMKWGTRNPVLVRDPEFGMVRLRAFGGYAARVVDAASLIRELAGTDPQFRTEEVEEYLRQQIVGRLGSALGTAAGSTPILDLAANQHVIGERLANVLSNDLADVGIQIPRFIIENVSLPPEVEEAVDKRSQMAIVGDLDQYGRFQTANAIEDAARNPGGGAGEGLGLGMGFAAGQQMAANLGAQAAQPPQGRHAQPPQAPQAPQGQAGPPPLPQQAQWYLGVDGQRVGPLDEASLADRVGEGTLTPETLVWRTGMEQWTAAREVPETARLFGAVPPPLPPA</sequence>
<proteinExistence type="predicted"/>
<dbReference type="SUPFAM" id="SSF117892">
    <property type="entry name" value="Band 7/SPFH domain"/>
    <property type="match status" value="1"/>
</dbReference>